<feature type="transmembrane region" description="Helical" evidence="6">
    <location>
        <begin position="37"/>
        <end position="55"/>
    </location>
</feature>
<evidence type="ECO:0000313" key="7">
    <source>
        <dbReference type="EMBL" id="SDL15491.1"/>
    </source>
</evidence>
<dbReference type="PANTHER" id="PTHR21716">
    <property type="entry name" value="TRANSMEMBRANE PROTEIN"/>
    <property type="match status" value="1"/>
</dbReference>
<evidence type="ECO:0000256" key="2">
    <source>
        <dbReference type="ARBA" id="ARBA00009773"/>
    </source>
</evidence>
<feature type="transmembrane region" description="Helical" evidence="6">
    <location>
        <begin position="256"/>
        <end position="278"/>
    </location>
</feature>
<dbReference type="Proteomes" id="UP000199053">
    <property type="component" value="Unassembled WGS sequence"/>
</dbReference>
<reference evidence="8" key="1">
    <citation type="submission" date="2016-10" db="EMBL/GenBank/DDBJ databases">
        <authorList>
            <person name="Varghese N."/>
            <person name="Submissions S."/>
        </authorList>
    </citation>
    <scope>NUCLEOTIDE SEQUENCE [LARGE SCALE GENOMIC DNA]</scope>
    <source>
        <strain evidence="8">DSM 16995</strain>
    </source>
</reference>
<accession>A0A1G9HR71</accession>
<dbReference type="AlphaFoldDB" id="A0A1G9HR71"/>
<feature type="transmembrane region" description="Helical" evidence="6">
    <location>
        <begin position="319"/>
        <end position="347"/>
    </location>
</feature>
<feature type="transmembrane region" description="Helical" evidence="6">
    <location>
        <begin position="163"/>
        <end position="186"/>
    </location>
</feature>
<evidence type="ECO:0000313" key="8">
    <source>
        <dbReference type="Proteomes" id="UP000199053"/>
    </source>
</evidence>
<evidence type="ECO:0000256" key="6">
    <source>
        <dbReference type="SAM" id="Phobius"/>
    </source>
</evidence>
<gene>
    <name evidence="7" type="ORF">SAMN05660337_2280</name>
</gene>
<keyword evidence="3 6" id="KW-0812">Transmembrane</keyword>
<feature type="transmembrane region" description="Helical" evidence="6">
    <location>
        <begin position="285"/>
        <end position="307"/>
    </location>
</feature>
<organism evidence="7 8">
    <name type="scientific">Maridesulfovibrio ferrireducens</name>
    <dbReference type="NCBI Taxonomy" id="246191"/>
    <lineage>
        <taxon>Bacteria</taxon>
        <taxon>Pseudomonadati</taxon>
        <taxon>Thermodesulfobacteriota</taxon>
        <taxon>Desulfovibrionia</taxon>
        <taxon>Desulfovibrionales</taxon>
        <taxon>Desulfovibrionaceae</taxon>
        <taxon>Maridesulfovibrio</taxon>
    </lineage>
</organism>
<dbReference type="EMBL" id="FNGA01000003">
    <property type="protein sequence ID" value="SDL15491.1"/>
    <property type="molecule type" value="Genomic_DNA"/>
</dbReference>
<feature type="transmembrane region" description="Helical" evidence="6">
    <location>
        <begin position="12"/>
        <end position="31"/>
    </location>
</feature>
<evidence type="ECO:0000256" key="3">
    <source>
        <dbReference type="ARBA" id="ARBA00022692"/>
    </source>
</evidence>
<name>A0A1G9HR71_9BACT</name>
<dbReference type="STRING" id="246191.SAMN05660337_2280"/>
<keyword evidence="4 6" id="KW-1133">Transmembrane helix</keyword>
<sequence>MAPSEKEASKSPIIYTLFLVLLLATAISLGYSVAKPFFNTIIISITLSVLFYPISQRIRTMVKGRTSLAAFLTVCIIVFAIIIPALIFFLGLIGQGVDSISGINNWLKHADLSKLMDTDKYDFYLKWIEDKLPFLDLNSNDIKTKAIEYSKTFGQSMFTSGTWLAGNMAGLVAQFFIMTFLVFSFLKDGVRFITRVKYLSPLRAEQEDFIFTSLRKVSKSVLLGSLFIAILQGVVGGIGLAIVGIPALFWGAMMGFTSLIPVLGTGLIWVPALVYLLLVGKINMAIFLGLWCGILVTGIDTILRPIIVREASRVSTIYVFLAILGGINAFGALGILYGPMILTFLMVMLDIYGLEFQDVLKNKK</sequence>
<dbReference type="OrthoDB" id="9773730at2"/>
<dbReference type="InterPro" id="IPR002549">
    <property type="entry name" value="AI-2E-like"/>
</dbReference>
<keyword evidence="5 6" id="KW-0472">Membrane</keyword>
<feature type="transmembrane region" description="Helical" evidence="6">
    <location>
        <begin position="67"/>
        <end position="93"/>
    </location>
</feature>
<evidence type="ECO:0000256" key="5">
    <source>
        <dbReference type="ARBA" id="ARBA00023136"/>
    </source>
</evidence>
<evidence type="ECO:0000256" key="1">
    <source>
        <dbReference type="ARBA" id="ARBA00004141"/>
    </source>
</evidence>
<dbReference type="PANTHER" id="PTHR21716:SF4">
    <property type="entry name" value="TRANSMEMBRANE PROTEIN 245"/>
    <property type="match status" value="1"/>
</dbReference>
<comment type="subcellular location">
    <subcellularLocation>
        <location evidence="1">Membrane</location>
        <topology evidence="1">Multi-pass membrane protein</topology>
    </subcellularLocation>
</comment>
<feature type="transmembrane region" description="Helical" evidence="6">
    <location>
        <begin position="221"/>
        <end position="250"/>
    </location>
</feature>
<dbReference type="RefSeq" id="WP_092161159.1">
    <property type="nucleotide sequence ID" value="NZ_FNGA01000003.1"/>
</dbReference>
<evidence type="ECO:0000256" key="4">
    <source>
        <dbReference type="ARBA" id="ARBA00022989"/>
    </source>
</evidence>
<dbReference type="Pfam" id="PF01594">
    <property type="entry name" value="AI-2E_transport"/>
    <property type="match status" value="1"/>
</dbReference>
<comment type="similarity">
    <text evidence="2">Belongs to the autoinducer-2 exporter (AI-2E) (TC 2.A.86) family.</text>
</comment>
<keyword evidence="8" id="KW-1185">Reference proteome</keyword>
<dbReference type="GO" id="GO:0016020">
    <property type="term" value="C:membrane"/>
    <property type="evidence" value="ECO:0007669"/>
    <property type="project" value="UniProtKB-SubCell"/>
</dbReference>
<proteinExistence type="inferred from homology"/>
<protein>
    <submittedName>
        <fullName evidence="7">Predicted PurR-regulated permease PerM</fullName>
    </submittedName>
</protein>